<evidence type="ECO:0000259" key="5">
    <source>
        <dbReference type="PROSITE" id="PS01124"/>
    </source>
</evidence>
<name>A0ABU0YFP0_9PROT</name>
<dbReference type="SMART" id="SM00342">
    <property type="entry name" value="HTH_ARAC"/>
    <property type="match status" value="1"/>
</dbReference>
<evidence type="ECO:0000256" key="3">
    <source>
        <dbReference type="ARBA" id="ARBA00023163"/>
    </source>
</evidence>
<evidence type="ECO:0000256" key="4">
    <source>
        <dbReference type="SAM" id="MobiDB-lite"/>
    </source>
</evidence>
<dbReference type="InterPro" id="IPR050204">
    <property type="entry name" value="AraC_XylS_family_regulators"/>
</dbReference>
<evidence type="ECO:0000313" key="6">
    <source>
        <dbReference type="EMBL" id="MDQ7246534.1"/>
    </source>
</evidence>
<keyword evidence="1" id="KW-0805">Transcription regulation</keyword>
<dbReference type="EMBL" id="JAUYVI010000001">
    <property type="protein sequence ID" value="MDQ7246534.1"/>
    <property type="molecule type" value="Genomic_DNA"/>
</dbReference>
<organism evidence="6 7">
    <name type="scientific">Dongia sedimenti</name>
    <dbReference type="NCBI Taxonomy" id="3064282"/>
    <lineage>
        <taxon>Bacteria</taxon>
        <taxon>Pseudomonadati</taxon>
        <taxon>Pseudomonadota</taxon>
        <taxon>Alphaproteobacteria</taxon>
        <taxon>Rhodospirillales</taxon>
        <taxon>Dongiaceae</taxon>
        <taxon>Dongia</taxon>
    </lineage>
</organism>
<dbReference type="Pfam" id="PF14525">
    <property type="entry name" value="AraC_binding_2"/>
    <property type="match status" value="1"/>
</dbReference>
<feature type="region of interest" description="Disordered" evidence="4">
    <location>
        <begin position="354"/>
        <end position="373"/>
    </location>
</feature>
<feature type="domain" description="HTH araC/xylS-type" evidence="5">
    <location>
        <begin position="260"/>
        <end position="361"/>
    </location>
</feature>
<feature type="region of interest" description="Disordered" evidence="4">
    <location>
        <begin position="1"/>
        <end position="21"/>
    </location>
</feature>
<keyword evidence="3" id="KW-0804">Transcription</keyword>
<dbReference type="InterPro" id="IPR018060">
    <property type="entry name" value="HTH_AraC"/>
</dbReference>
<reference evidence="7" key="1">
    <citation type="submission" date="2023-08" db="EMBL/GenBank/DDBJ databases">
        <title>Rhodospirillaceae gen. nov., a novel taxon isolated from the Yangtze River Yuezi River estuary sludge.</title>
        <authorList>
            <person name="Ruan L."/>
        </authorList>
    </citation>
    <scope>NUCLEOTIDE SEQUENCE [LARGE SCALE GENOMIC DNA]</scope>
    <source>
        <strain evidence="7">R-7</strain>
    </source>
</reference>
<dbReference type="RefSeq" id="WP_379953926.1">
    <property type="nucleotide sequence ID" value="NZ_JAUYVI010000001.1"/>
</dbReference>
<dbReference type="PRINTS" id="PR00032">
    <property type="entry name" value="HTHARAC"/>
</dbReference>
<dbReference type="PROSITE" id="PS01124">
    <property type="entry name" value="HTH_ARAC_FAMILY_2"/>
    <property type="match status" value="1"/>
</dbReference>
<dbReference type="InterPro" id="IPR035418">
    <property type="entry name" value="AraC-bd_2"/>
</dbReference>
<gene>
    <name evidence="6" type="ORF">Q8A70_02600</name>
</gene>
<evidence type="ECO:0000256" key="2">
    <source>
        <dbReference type="ARBA" id="ARBA00023125"/>
    </source>
</evidence>
<evidence type="ECO:0000313" key="7">
    <source>
        <dbReference type="Proteomes" id="UP001230156"/>
    </source>
</evidence>
<protein>
    <submittedName>
        <fullName evidence="6">AraC family transcriptional regulator</fullName>
    </submittedName>
</protein>
<dbReference type="InterPro" id="IPR018062">
    <property type="entry name" value="HTH_AraC-typ_CS"/>
</dbReference>
<dbReference type="PROSITE" id="PS00041">
    <property type="entry name" value="HTH_ARAC_FAMILY_1"/>
    <property type="match status" value="1"/>
</dbReference>
<dbReference type="PANTHER" id="PTHR46796:SF6">
    <property type="entry name" value="ARAC SUBFAMILY"/>
    <property type="match status" value="1"/>
</dbReference>
<dbReference type="SUPFAM" id="SSF46689">
    <property type="entry name" value="Homeodomain-like"/>
    <property type="match status" value="1"/>
</dbReference>
<keyword evidence="2" id="KW-0238">DNA-binding</keyword>
<dbReference type="InterPro" id="IPR009057">
    <property type="entry name" value="Homeodomain-like_sf"/>
</dbReference>
<dbReference type="PANTHER" id="PTHR46796">
    <property type="entry name" value="HTH-TYPE TRANSCRIPTIONAL ACTIVATOR RHAS-RELATED"/>
    <property type="match status" value="1"/>
</dbReference>
<comment type="caution">
    <text evidence="6">The sequence shown here is derived from an EMBL/GenBank/DDBJ whole genome shotgun (WGS) entry which is preliminary data.</text>
</comment>
<dbReference type="Proteomes" id="UP001230156">
    <property type="component" value="Unassembled WGS sequence"/>
</dbReference>
<evidence type="ECO:0000256" key="1">
    <source>
        <dbReference type="ARBA" id="ARBA00023015"/>
    </source>
</evidence>
<sequence length="373" mass="40805">MALDQPAGSIAMPPRPSRLPRGPRQIEHIDLWFNLQGGGTRGVVMSSGVLEFSTDALPERDRVSIWREEFARGVVQMDVRQLDEEAFRSESRIRILPDLKIWSSSVTGCTLERTPSLVADGDDSIVLGIIKRGRTAVVQRGQETIFSEGEAFLWASDTVGTYRSPGEQDFVTFAFPRENLARTVADVDKALLKAIPASTEALRLLVGYADLLQHAKAPTEPEILALSSAHIHDLAALALGATRDAAVVAKGRGLRAARLRAIKSDILANLSRPGLAVAELAARHGISPRYIRALFESEQTSFTEFVREQRLRRAHRILCSTASAGRSIAAIAFDCGFGDLSYFNHSFRRRFGTTPTDIRNHAHGNSAANSPGR</sequence>
<accession>A0ABU0YFP0</accession>
<dbReference type="Gene3D" id="1.10.10.60">
    <property type="entry name" value="Homeodomain-like"/>
    <property type="match status" value="1"/>
</dbReference>
<dbReference type="Pfam" id="PF12833">
    <property type="entry name" value="HTH_18"/>
    <property type="match status" value="1"/>
</dbReference>
<keyword evidence="7" id="KW-1185">Reference proteome</keyword>
<dbReference type="InterPro" id="IPR020449">
    <property type="entry name" value="Tscrpt_reg_AraC-type_HTH"/>
</dbReference>
<proteinExistence type="predicted"/>